<proteinExistence type="evidence at transcript level"/>
<sequence length="57" mass="6447">MCEISTTSMTLPLRVRLQAGQIINDNLFFFCGRAVQGCLACGASRFCVFLWMDVRVR</sequence>
<evidence type="ECO:0000313" key="1">
    <source>
        <dbReference type="EMBL" id="ABK25998.1"/>
    </source>
</evidence>
<name>A9NZD7_PICSI</name>
<protein>
    <submittedName>
        <fullName evidence="1">Uncharacterized protein</fullName>
    </submittedName>
</protein>
<reference evidence="1" key="1">
    <citation type="journal article" date="2008" name="BMC Genomics">
        <title>A conifer genomics resource of 200,000 spruce (Picea spp.) ESTs and 6,464 high-quality, sequence-finished full-length cDNAs for Sitka spruce (Picea sitchensis).</title>
        <authorList>
            <person name="Ralph S.G."/>
            <person name="Chun H.J."/>
            <person name="Kolosova N."/>
            <person name="Cooper D."/>
            <person name="Oddy C."/>
            <person name="Ritland C.E."/>
            <person name="Kirkpatrick R."/>
            <person name="Moore R."/>
            <person name="Barber S."/>
            <person name="Holt R.A."/>
            <person name="Jones S.J."/>
            <person name="Marra M.A."/>
            <person name="Douglas C.J."/>
            <person name="Ritland K."/>
            <person name="Bohlmann J."/>
        </authorList>
    </citation>
    <scope>NUCLEOTIDE SEQUENCE</scope>
    <source>
        <tissue evidence="1">Green portion of the leader tissue</tissue>
    </source>
</reference>
<dbReference type="AlphaFoldDB" id="A9NZD7"/>
<dbReference type="EMBL" id="EF086742">
    <property type="protein sequence ID" value="ABK25998.1"/>
    <property type="molecule type" value="mRNA"/>
</dbReference>
<organism evidence="1">
    <name type="scientific">Picea sitchensis</name>
    <name type="common">Sitka spruce</name>
    <name type="synonym">Pinus sitchensis</name>
    <dbReference type="NCBI Taxonomy" id="3332"/>
    <lineage>
        <taxon>Eukaryota</taxon>
        <taxon>Viridiplantae</taxon>
        <taxon>Streptophyta</taxon>
        <taxon>Embryophyta</taxon>
        <taxon>Tracheophyta</taxon>
        <taxon>Spermatophyta</taxon>
        <taxon>Pinopsida</taxon>
        <taxon>Pinidae</taxon>
        <taxon>Conifers I</taxon>
        <taxon>Pinales</taxon>
        <taxon>Pinaceae</taxon>
        <taxon>Picea</taxon>
    </lineage>
</organism>
<accession>A9NZD7</accession>